<dbReference type="Gene3D" id="3.30.1330.10">
    <property type="entry name" value="PurM-like, N-terminal domain"/>
    <property type="match status" value="2"/>
</dbReference>
<feature type="binding site" evidence="8">
    <location>
        <position position="510"/>
    </location>
    <ligand>
        <name>substrate</name>
    </ligand>
</feature>
<feature type="domain" description="PurM-like N-terminal" evidence="9">
    <location>
        <begin position="64"/>
        <end position="178"/>
    </location>
</feature>
<feature type="binding site" evidence="8">
    <location>
        <position position="80"/>
    </location>
    <ligand>
        <name>ATP</name>
        <dbReference type="ChEBI" id="CHEBI:30616"/>
    </ligand>
</feature>
<dbReference type="NCBIfam" id="TIGR01736">
    <property type="entry name" value="FGAM_synth_II"/>
    <property type="match status" value="1"/>
</dbReference>
<dbReference type="OrthoDB" id="8251at2157"/>
<protein>
    <recommendedName>
        <fullName evidence="8">Phosphoribosylformylglycinamidine synthase subunit PurL</fullName>
        <shortName evidence="8">FGAM synthase</shortName>
        <ecNumber evidence="8">6.3.5.3</ecNumber>
    </recommendedName>
    <alternativeName>
        <fullName evidence="8">Formylglycinamide ribonucleotide amidotransferase subunit II</fullName>
        <shortName evidence="8">FGAR amidotransferase II</shortName>
        <shortName evidence="8">FGAR-AT II</shortName>
    </alternativeName>
    <alternativeName>
        <fullName evidence="8">Glutamine amidotransferase PurL</fullName>
    </alternativeName>
    <alternativeName>
        <fullName evidence="8">Phosphoribosylformylglycinamidine synthase subunit II</fullName>
    </alternativeName>
</protein>
<dbReference type="SMR" id="A0A0U2Y5V4"/>
<comment type="subcellular location">
    <subcellularLocation>
        <location evidence="8">Cytoplasm</location>
    </subcellularLocation>
</comment>
<feature type="active site" evidence="8">
    <location>
        <position position="36"/>
    </location>
</feature>
<sequence length="710" mass="77842">MRLSLSSQEMELVRKFLGREPKEEEWLVVDALWSEHCSYKSSKIFLRSFPSEGERVVMGIEDWQDAGALDVGDGWAVVLKLESHNHPSAIDPFNGAATGIGGIIRDIISKGARPIALLDMIRVGNLNNSRNRWLLKNIIAGIGFYGNSIGVPVVAGELAFDETYNDNPLVDVAGLGVVKKDKIVPSVVKEAGLKIVLVGLTGLDGLGGASFASRKLSGEDEIGAVQIADPFAGKIVLDVTLQIADKVEAIKDLGGGGLVVGITEMANGLGVEVELDKIPLRVKDLTPGEILVSETQERMVFAVKPERVKEVCEAFEYYEYPCAVIGEFTNDTSIRFLYKGKEVVNLPSSLLLNPPRYKWGVKKTKYSVYYEKPNINLEVAVKEILSYPDLVSKFWAYSQFDYEVGTSTVLKPGEADSGLISLPNGKLLAIKGDANPDLCAEDSYECGRYIVAEAYRNLATVGAKGIGVVDHLQFGDPKKPEVYYQFVEAVRGIAEASKYFGTPIVGGKVSFYNENKEGKPIKPTPLVVMAGLVQDKFLRPKITEGASIIMIGFTREEMGGSLLAKIFGNYGDVPKTRLNEELLSSELVIKAINDGKIIFAKDISKGGLVGALLPILVRGFGVSIDTNLIPSDTDDVISKLFSENGGRFIVLSEREDDINWLESQSRGIYVSKIGEVTREQYVMWLREGKKIDLTKEVNNYHRYLEEVTSD</sequence>
<comment type="caution">
    <text evidence="8">Lacks conserved residue(s) required for the propagation of feature annotation.</text>
</comment>
<comment type="pathway">
    <text evidence="8">Purine metabolism; IMP biosynthesis via de novo pathway; 5-amino-1-(5-phospho-D-ribosyl)imidazole from N(2)-formyl-N(1)-(5-phospho-D-ribosyl)glycinamide: step 1/2.</text>
</comment>
<dbReference type="InterPro" id="IPR016188">
    <property type="entry name" value="PurM-like_N"/>
</dbReference>
<dbReference type="GeneID" id="14552103"/>
<comment type="subunit">
    <text evidence="8">Monomer. Part of the FGAM synthase complex composed of 1 PurL, 1 PurQ and 2 PurS subunits.</text>
</comment>
<dbReference type="HAMAP" id="MF_00420">
    <property type="entry name" value="PurL_2"/>
    <property type="match status" value="1"/>
</dbReference>
<feature type="binding site" evidence="8">
    <location>
        <position position="252"/>
    </location>
    <ligand>
        <name>Mg(2+)</name>
        <dbReference type="ChEBI" id="CHEBI:18420"/>
        <label>2</label>
    </ligand>
</feature>
<dbReference type="GO" id="GO:0004642">
    <property type="term" value="F:phosphoribosylformylglycinamidine synthase activity"/>
    <property type="evidence" value="ECO:0007669"/>
    <property type="project" value="UniProtKB-UniRule"/>
</dbReference>
<dbReference type="PaxDb" id="1435377-SUSAZ_07625"/>
<dbReference type="STRING" id="1435377.SUSAZ_07625"/>
<dbReference type="Pfam" id="PF02769">
    <property type="entry name" value="AIRS_C"/>
    <property type="match status" value="2"/>
</dbReference>
<dbReference type="EMBL" id="CP013695">
    <property type="protein sequence ID" value="ALU30961.1"/>
    <property type="molecule type" value="Genomic_DNA"/>
</dbReference>
<name>A0A0U2Y5V4_9CREN</name>
<dbReference type="SUPFAM" id="SSF56042">
    <property type="entry name" value="PurM C-terminal domain-like"/>
    <property type="match status" value="2"/>
</dbReference>
<keyword evidence="2 8" id="KW-0436">Ligase</keyword>
<dbReference type="GO" id="GO:0000287">
    <property type="term" value="F:magnesium ion binding"/>
    <property type="evidence" value="ECO:0007669"/>
    <property type="project" value="UniProtKB-UniRule"/>
</dbReference>
<keyword evidence="7 8" id="KW-0460">Magnesium</keyword>
<evidence type="ECO:0000256" key="7">
    <source>
        <dbReference type="ARBA" id="ARBA00022842"/>
    </source>
</evidence>
<dbReference type="PIRSF" id="PIRSF001587">
    <property type="entry name" value="FGAM_synthase_II"/>
    <property type="match status" value="1"/>
</dbReference>
<dbReference type="NCBIfam" id="NF002290">
    <property type="entry name" value="PRK01213.1"/>
    <property type="match status" value="1"/>
</dbReference>
<feature type="binding site" evidence="8">
    <location>
        <position position="82"/>
    </location>
    <ligand>
        <name>Mg(2+)</name>
        <dbReference type="ChEBI" id="CHEBI:18420"/>
        <label>1</label>
    </ligand>
</feature>
<dbReference type="InterPro" id="IPR010918">
    <property type="entry name" value="PurM-like_C_dom"/>
</dbReference>
<keyword evidence="6 8" id="KW-0067">ATP-binding</keyword>
<feature type="binding site" evidence="8">
    <location>
        <position position="106"/>
    </location>
    <ligand>
        <name>Mg(2+)</name>
        <dbReference type="ChEBI" id="CHEBI:18420"/>
        <label>2</label>
    </ligand>
</feature>
<dbReference type="RefSeq" id="WP_011278424.1">
    <property type="nucleotide sequence ID" value="NZ_BHWZ01000004.1"/>
</dbReference>
<evidence type="ECO:0000256" key="4">
    <source>
        <dbReference type="ARBA" id="ARBA00022741"/>
    </source>
</evidence>
<feature type="binding site" evidence="8">
    <location>
        <begin position="83"/>
        <end position="86"/>
    </location>
    <ligand>
        <name>substrate</name>
    </ligand>
</feature>
<evidence type="ECO:0000313" key="12">
    <source>
        <dbReference type="EMBL" id="ALU30961.1"/>
    </source>
</evidence>
<keyword evidence="3 8" id="KW-0479">Metal-binding</keyword>
<keyword evidence="4 8" id="KW-0547">Nucleotide-binding</keyword>
<evidence type="ECO:0000256" key="6">
    <source>
        <dbReference type="ARBA" id="ARBA00022840"/>
    </source>
</evidence>
<dbReference type="InterPro" id="IPR041609">
    <property type="entry name" value="PurL_linker"/>
</dbReference>
<evidence type="ECO:0000256" key="2">
    <source>
        <dbReference type="ARBA" id="ARBA00022598"/>
    </source>
</evidence>
<dbReference type="Pfam" id="PF18072">
    <property type="entry name" value="FGAR-AT_linker"/>
    <property type="match status" value="1"/>
</dbReference>
<organism evidence="12 13">
    <name type="scientific">Sulfolobus acidocaldarius</name>
    <dbReference type="NCBI Taxonomy" id="2285"/>
    <lineage>
        <taxon>Archaea</taxon>
        <taxon>Thermoproteota</taxon>
        <taxon>Thermoprotei</taxon>
        <taxon>Sulfolobales</taxon>
        <taxon>Sulfolobaceae</taxon>
        <taxon>Sulfolobus</taxon>
    </lineage>
</organism>
<dbReference type="OMA" id="AIHPTPV"/>
<dbReference type="GO" id="GO:0005524">
    <property type="term" value="F:ATP binding"/>
    <property type="evidence" value="ECO:0007669"/>
    <property type="project" value="UniProtKB-UniRule"/>
</dbReference>
<feature type="binding site" evidence="8">
    <location>
        <position position="226"/>
    </location>
    <ligand>
        <name>substrate</name>
    </ligand>
</feature>
<dbReference type="GO" id="GO:0005737">
    <property type="term" value="C:cytoplasm"/>
    <property type="evidence" value="ECO:0007669"/>
    <property type="project" value="UniProtKB-SubCell"/>
</dbReference>
<evidence type="ECO:0000259" key="9">
    <source>
        <dbReference type="Pfam" id="PF00586"/>
    </source>
</evidence>
<dbReference type="GeneID" id="78441953"/>
<dbReference type="InterPro" id="IPR036676">
    <property type="entry name" value="PurM-like_C_sf"/>
</dbReference>
<comment type="similarity">
    <text evidence="8">Belongs to the FGAMS family.</text>
</comment>
<dbReference type="UniPathway" id="UPA00074">
    <property type="reaction ID" value="UER00128"/>
</dbReference>
<feature type="domain" description="PurM-like C-terminal" evidence="10">
    <location>
        <begin position="544"/>
        <end position="680"/>
    </location>
</feature>
<dbReference type="EC" id="6.3.5.3" evidence="8"/>
<dbReference type="InterPro" id="IPR036921">
    <property type="entry name" value="PurM-like_N_sf"/>
</dbReference>
<evidence type="ECO:0000256" key="5">
    <source>
        <dbReference type="ARBA" id="ARBA00022755"/>
    </source>
</evidence>
<keyword evidence="1 8" id="KW-0963">Cytoplasm</keyword>
<feature type="domain" description="Phosphoribosylformylglycinamidine synthase linker" evidence="11">
    <location>
        <begin position="2"/>
        <end position="40"/>
    </location>
</feature>
<keyword evidence="5 8" id="KW-0658">Purine biosynthesis</keyword>
<comment type="catalytic activity">
    <reaction evidence="8">
        <text>N(2)-formyl-N(1)-(5-phospho-beta-D-ribosyl)glycinamide + L-glutamine + ATP + H2O = 2-formamido-N(1)-(5-O-phospho-beta-D-ribosyl)acetamidine + L-glutamate + ADP + phosphate + H(+)</text>
        <dbReference type="Rhea" id="RHEA:17129"/>
        <dbReference type="ChEBI" id="CHEBI:15377"/>
        <dbReference type="ChEBI" id="CHEBI:15378"/>
        <dbReference type="ChEBI" id="CHEBI:29985"/>
        <dbReference type="ChEBI" id="CHEBI:30616"/>
        <dbReference type="ChEBI" id="CHEBI:43474"/>
        <dbReference type="ChEBI" id="CHEBI:58359"/>
        <dbReference type="ChEBI" id="CHEBI:147286"/>
        <dbReference type="ChEBI" id="CHEBI:147287"/>
        <dbReference type="ChEBI" id="CHEBI:456216"/>
        <dbReference type="EC" id="6.3.5.3"/>
    </reaction>
</comment>
<dbReference type="Proteomes" id="UP000060043">
    <property type="component" value="Chromosome"/>
</dbReference>
<evidence type="ECO:0000256" key="3">
    <source>
        <dbReference type="ARBA" id="ARBA00022723"/>
    </source>
</evidence>
<gene>
    <name evidence="8" type="primary">purL</name>
    <name evidence="12" type="ORF">ATZ20_01610</name>
</gene>
<evidence type="ECO:0000259" key="11">
    <source>
        <dbReference type="Pfam" id="PF18072"/>
    </source>
</evidence>
<dbReference type="PANTHER" id="PTHR43555:SF1">
    <property type="entry name" value="PHOSPHORIBOSYLFORMYLGLYCINAMIDINE SYNTHASE SUBUNIT PURL"/>
    <property type="match status" value="1"/>
</dbReference>
<evidence type="ECO:0000259" key="10">
    <source>
        <dbReference type="Pfam" id="PF02769"/>
    </source>
</evidence>
<dbReference type="AlphaFoldDB" id="A0A0U2Y5V4"/>
<feature type="binding site" evidence="8">
    <location>
        <position position="470"/>
    </location>
    <ligand>
        <name>ATP</name>
        <dbReference type="ChEBI" id="CHEBI:30616"/>
    </ligand>
</feature>
<feature type="domain" description="PurM-like C-terminal" evidence="10">
    <location>
        <begin position="191"/>
        <end position="336"/>
    </location>
</feature>
<feature type="binding site" evidence="8">
    <location>
        <position position="507"/>
    </location>
    <ligand>
        <name>ATP</name>
        <dbReference type="ChEBI" id="CHEBI:30616"/>
    </ligand>
</feature>
<dbReference type="InterPro" id="IPR010074">
    <property type="entry name" value="PRibForGlyAmidine_synth_PurL"/>
</dbReference>
<evidence type="ECO:0000256" key="8">
    <source>
        <dbReference type="HAMAP-Rule" id="MF_00420"/>
    </source>
</evidence>
<dbReference type="SUPFAM" id="SSF55326">
    <property type="entry name" value="PurM N-terminal domain-like"/>
    <property type="match status" value="2"/>
</dbReference>
<dbReference type="GO" id="GO:0006189">
    <property type="term" value="P:'de novo' IMP biosynthetic process"/>
    <property type="evidence" value="ECO:0007669"/>
    <property type="project" value="UniProtKB-UniRule"/>
</dbReference>
<feature type="binding site" evidence="8">
    <location>
        <position position="39"/>
    </location>
    <ligand>
        <name>ATP</name>
        <dbReference type="ChEBI" id="CHEBI:30616"/>
    </ligand>
</feature>
<proteinExistence type="inferred from homology"/>
<evidence type="ECO:0000256" key="1">
    <source>
        <dbReference type="ARBA" id="ARBA00022490"/>
    </source>
</evidence>
<dbReference type="Pfam" id="PF00586">
    <property type="entry name" value="AIRS"/>
    <property type="match status" value="2"/>
</dbReference>
<dbReference type="PANTHER" id="PTHR43555">
    <property type="entry name" value="PHOSPHORIBOSYLFORMYLGLYCINAMIDINE SYNTHASE SUBUNIT PURL"/>
    <property type="match status" value="1"/>
</dbReference>
<feature type="domain" description="PurM-like N-terminal" evidence="9">
    <location>
        <begin position="416"/>
        <end position="533"/>
    </location>
</feature>
<accession>A0A0U2Y5V4</accession>
<reference evidence="12 13" key="1">
    <citation type="submission" date="2015-12" db="EMBL/GenBank/DDBJ databases">
        <title>A stable core within a dynamic pangenome in Sulfolobus acidocaldarius.</title>
        <authorList>
            <person name="Anderson R."/>
            <person name="Kouris A."/>
            <person name="Seward C."/>
            <person name="Campbell K."/>
            <person name="Whitaker R."/>
        </authorList>
    </citation>
    <scope>NUCLEOTIDE SEQUENCE [LARGE SCALE GENOMIC DNA]</scope>
    <source>
        <strain evidence="12 13">NG05B_CO5_07</strain>
    </source>
</reference>
<dbReference type="CDD" id="cd02204">
    <property type="entry name" value="PurL_repeat2"/>
    <property type="match status" value="1"/>
</dbReference>
<dbReference type="Gene3D" id="3.90.650.10">
    <property type="entry name" value="PurM-like C-terminal domain"/>
    <property type="match status" value="2"/>
</dbReference>
<evidence type="ECO:0000313" key="13">
    <source>
        <dbReference type="Proteomes" id="UP000060043"/>
    </source>
</evidence>
<comment type="function">
    <text evidence="8">Part of the phosphoribosylformylglycinamidine synthase complex involved in the purines biosynthetic pathway. Catalyzes the ATP-dependent conversion of formylglycinamide ribonucleotide (FGAR) and glutamine to yield formylglycinamidine ribonucleotide (FGAM) and glutamate. The FGAM synthase complex is composed of three subunits. PurQ produces an ammonia molecule by converting glutamine to glutamate. PurL transfers the ammonia molecule to FGAR to form FGAM in an ATP-dependent manner. PurS interacts with PurQ and PurL and is thought to assist in the transfer of the ammonia molecule from PurQ to PurL.</text>
</comment>
<feature type="binding site" evidence="8">
    <location>
        <position position="105"/>
    </location>
    <ligand>
        <name>substrate</name>
    </ligand>
</feature>
<feature type="active site" description="Proton acceptor" evidence="8">
    <location>
        <position position="84"/>
    </location>
</feature>